<evidence type="ECO:0000256" key="5">
    <source>
        <dbReference type="ARBA" id="ARBA00022989"/>
    </source>
</evidence>
<feature type="transmembrane region" description="Helical" evidence="10">
    <location>
        <begin position="120"/>
        <end position="137"/>
    </location>
</feature>
<gene>
    <name evidence="11" type="primary">plsY_2</name>
    <name evidence="11" type="ORF">DDT42_00430</name>
</gene>
<dbReference type="GO" id="GO:0004366">
    <property type="term" value="F:glycerol-3-phosphate O-acyltransferase activity"/>
    <property type="evidence" value="ECO:0007669"/>
    <property type="project" value="UniProtKB-EC"/>
</dbReference>
<feature type="transmembrane region" description="Helical" evidence="10">
    <location>
        <begin position="48"/>
        <end position="70"/>
    </location>
</feature>
<keyword evidence="7 10" id="KW-0472">Membrane</keyword>
<dbReference type="Proteomes" id="UP000811545">
    <property type="component" value="Unassembled WGS sequence"/>
</dbReference>
<evidence type="ECO:0000256" key="2">
    <source>
        <dbReference type="ARBA" id="ARBA00022516"/>
    </source>
</evidence>
<dbReference type="GO" id="GO:0005886">
    <property type="term" value="C:plasma membrane"/>
    <property type="evidence" value="ECO:0007669"/>
    <property type="project" value="InterPro"/>
</dbReference>
<dbReference type="AlphaFoldDB" id="A0A9E2BFC9"/>
<sequence length="206" mass="22404">MFIDIILVIFSYLLGSVLFGVVGSKFLKGEDIRGKDNPGGSGSIRQYGWAWGISVGILDALKGVLVGYLVTQYATTNLTLILCGIGVVAGHNWPVYFGFRGGGGLAPTFGLSLFLFPRELLISAVPALLSAPLYFYTKLPKYLPFVGPAPIMGAFAVLTLLVLVILGKGFYPYAILILAMGITLIIRGYTMYLRDKKRRKELKSQN</sequence>
<accession>A0A9E2BFC9</accession>
<dbReference type="EC" id="2.3.1.15" evidence="11"/>
<evidence type="ECO:0000256" key="10">
    <source>
        <dbReference type="SAM" id="Phobius"/>
    </source>
</evidence>
<evidence type="ECO:0000256" key="8">
    <source>
        <dbReference type="ARBA" id="ARBA00023209"/>
    </source>
</evidence>
<keyword evidence="6" id="KW-0443">Lipid metabolism</keyword>
<keyword evidence="1" id="KW-1003">Cell membrane</keyword>
<keyword evidence="8" id="KW-0594">Phospholipid biosynthesis</keyword>
<keyword evidence="3 11" id="KW-0808">Transferase</keyword>
<evidence type="ECO:0000256" key="7">
    <source>
        <dbReference type="ARBA" id="ARBA00023136"/>
    </source>
</evidence>
<protein>
    <submittedName>
        <fullName evidence="11">Glycerol-3-phosphate acyltransferase</fullName>
        <ecNumber evidence="11">2.3.1.15</ecNumber>
    </submittedName>
</protein>
<dbReference type="EMBL" id="QLTW01000012">
    <property type="protein sequence ID" value="MBT9144588.1"/>
    <property type="molecule type" value="Genomic_DNA"/>
</dbReference>
<dbReference type="InterPro" id="IPR003811">
    <property type="entry name" value="G3P_acylTferase_PlsY"/>
</dbReference>
<evidence type="ECO:0000256" key="3">
    <source>
        <dbReference type="ARBA" id="ARBA00022679"/>
    </source>
</evidence>
<evidence type="ECO:0000313" key="11">
    <source>
        <dbReference type="EMBL" id="MBT9144588.1"/>
    </source>
</evidence>
<feature type="transmembrane region" description="Helical" evidence="10">
    <location>
        <begin position="149"/>
        <end position="167"/>
    </location>
</feature>
<evidence type="ECO:0000313" key="12">
    <source>
        <dbReference type="Proteomes" id="UP000811545"/>
    </source>
</evidence>
<dbReference type="SMART" id="SM01207">
    <property type="entry name" value="G3P_acyltransf"/>
    <property type="match status" value="1"/>
</dbReference>
<name>A0A9E2BFC9_PSYF1</name>
<keyword evidence="11" id="KW-0012">Acyltransferase</keyword>
<evidence type="ECO:0000256" key="9">
    <source>
        <dbReference type="ARBA" id="ARBA00023264"/>
    </source>
</evidence>
<feature type="transmembrane region" description="Helical" evidence="10">
    <location>
        <begin position="173"/>
        <end position="193"/>
    </location>
</feature>
<keyword evidence="9" id="KW-1208">Phospholipid metabolism</keyword>
<evidence type="ECO:0000256" key="1">
    <source>
        <dbReference type="ARBA" id="ARBA00022475"/>
    </source>
</evidence>
<evidence type="ECO:0000256" key="6">
    <source>
        <dbReference type="ARBA" id="ARBA00023098"/>
    </source>
</evidence>
<keyword evidence="5 10" id="KW-1133">Transmembrane helix</keyword>
<feature type="transmembrane region" description="Helical" evidence="10">
    <location>
        <begin position="6"/>
        <end position="27"/>
    </location>
</feature>
<organism evidence="11 12">
    <name type="scientific">Psychracetigena formicireducens</name>
    <dbReference type="NCBI Taxonomy" id="2986056"/>
    <lineage>
        <taxon>Bacteria</taxon>
        <taxon>Bacillati</taxon>
        <taxon>Candidatus Lithacetigenota</taxon>
        <taxon>Candidatus Psychracetigena</taxon>
    </lineage>
</organism>
<dbReference type="GO" id="GO:0043772">
    <property type="term" value="F:acyl-phosphate glycerol-3-phosphate acyltransferase activity"/>
    <property type="evidence" value="ECO:0007669"/>
    <property type="project" value="InterPro"/>
</dbReference>
<reference evidence="11 12" key="1">
    <citation type="journal article" date="2021" name="bioRxiv">
        <title>Unique metabolic strategies in Hadean analogues reveal hints for primordial physiology.</title>
        <authorList>
            <person name="Nobu M.K."/>
            <person name="Nakai R."/>
            <person name="Tamazawa S."/>
            <person name="Mori H."/>
            <person name="Toyoda A."/>
            <person name="Ijiri A."/>
            <person name="Suzuki S."/>
            <person name="Kurokawa K."/>
            <person name="Kamagata Y."/>
            <person name="Tamaki H."/>
        </authorList>
    </citation>
    <scope>NUCLEOTIDE SEQUENCE [LARGE SCALE GENOMIC DNA]</scope>
    <source>
        <strain evidence="11">BS525</strain>
    </source>
</reference>
<keyword evidence="2" id="KW-0444">Lipid biosynthesis</keyword>
<proteinExistence type="predicted"/>
<dbReference type="PANTHER" id="PTHR30309:SF0">
    <property type="entry name" value="GLYCEROL-3-PHOSPHATE ACYLTRANSFERASE-RELATED"/>
    <property type="match status" value="1"/>
</dbReference>
<dbReference type="Pfam" id="PF02660">
    <property type="entry name" value="G3P_acyltransf"/>
    <property type="match status" value="1"/>
</dbReference>
<keyword evidence="4 10" id="KW-0812">Transmembrane</keyword>
<dbReference type="GO" id="GO:0008654">
    <property type="term" value="P:phospholipid biosynthetic process"/>
    <property type="evidence" value="ECO:0007669"/>
    <property type="project" value="UniProtKB-KW"/>
</dbReference>
<dbReference type="PANTHER" id="PTHR30309">
    <property type="entry name" value="INNER MEMBRANE PROTEIN YGIH"/>
    <property type="match status" value="1"/>
</dbReference>
<evidence type="ECO:0000256" key="4">
    <source>
        <dbReference type="ARBA" id="ARBA00022692"/>
    </source>
</evidence>
<comment type="caution">
    <text evidence="11">The sequence shown here is derived from an EMBL/GenBank/DDBJ whole genome shotgun (WGS) entry which is preliminary data.</text>
</comment>